<evidence type="ECO:0000313" key="2">
    <source>
        <dbReference type="Proteomes" id="UP000690515"/>
    </source>
</evidence>
<dbReference type="RefSeq" id="WP_215819398.1">
    <property type="nucleotide sequence ID" value="NZ_JAGSOY010000016.1"/>
</dbReference>
<name>A0ABS5ZB75_9GAMM</name>
<protein>
    <recommendedName>
        <fullName evidence="3">Helix-turn-helix domain-containing protein</fullName>
    </recommendedName>
</protein>
<evidence type="ECO:0000313" key="1">
    <source>
        <dbReference type="EMBL" id="MBU2711235.1"/>
    </source>
</evidence>
<organism evidence="1 2">
    <name type="scientific">Zooshikella harenae</name>
    <dbReference type="NCBI Taxonomy" id="2827238"/>
    <lineage>
        <taxon>Bacteria</taxon>
        <taxon>Pseudomonadati</taxon>
        <taxon>Pseudomonadota</taxon>
        <taxon>Gammaproteobacteria</taxon>
        <taxon>Oceanospirillales</taxon>
        <taxon>Zooshikellaceae</taxon>
        <taxon>Zooshikella</taxon>
    </lineage>
</organism>
<reference evidence="1 2" key="1">
    <citation type="submission" date="2021-04" db="EMBL/GenBank/DDBJ databases">
        <authorList>
            <person name="Pira H."/>
            <person name="Risdian C."/>
            <person name="Wink J."/>
        </authorList>
    </citation>
    <scope>NUCLEOTIDE SEQUENCE [LARGE SCALE GENOMIC DNA]</scope>
    <source>
        <strain evidence="1 2">WH53</strain>
    </source>
</reference>
<keyword evidence="2" id="KW-1185">Reference proteome</keyword>
<gene>
    <name evidence="1" type="ORF">KCG35_09190</name>
</gene>
<dbReference type="EMBL" id="JAGSOY010000016">
    <property type="protein sequence ID" value="MBU2711235.1"/>
    <property type="molecule type" value="Genomic_DNA"/>
</dbReference>
<sequence length="47" mass="5675">MMKPQELILISDWGEARRQQTLKMIREGYNIHQKVTTWLLHQHSDGR</sequence>
<evidence type="ECO:0008006" key="3">
    <source>
        <dbReference type="Google" id="ProtNLM"/>
    </source>
</evidence>
<comment type="caution">
    <text evidence="1">The sequence shown here is derived from an EMBL/GenBank/DDBJ whole genome shotgun (WGS) entry which is preliminary data.</text>
</comment>
<dbReference type="Proteomes" id="UP000690515">
    <property type="component" value="Unassembled WGS sequence"/>
</dbReference>
<proteinExistence type="predicted"/>
<accession>A0ABS5ZB75</accession>